<comment type="caution">
    <text evidence="3">The sequence shown here is derived from an EMBL/GenBank/DDBJ whole genome shotgun (WGS) entry which is preliminary data.</text>
</comment>
<dbReference type="PANTHER" id="PTHR43855:SF1">
    <property type="entry name" value="THIOSULFATE SULFURTRANSFERASE"/>
    <property type="match status" value="1"/>
</dbReference>
<keyword evidence="3" id="KW-0808">Transferase</keyword>
<dbReference type="EMBL" id="WNJL01000016">
    <property type="protein sequence ID" value="NDU41851.1"/>
    <property type="molecule type" value="Genomic_DNA"/>
</dbReference>
<dbReference type="AlphaFoldDB" id="A0A845U7N6"/>
<accession>A0A845U7N6</accession>
<dbReference type="InterPro" id="IPR051126">
    <property type="entry name" value="Thiosulfate_sulfurtransferase"/>
</dbReference>
<evidence type="ECO:0000259" key="2">
    <source>
        <dbReference type="PROSITE" id="PS50206"/>
    </source>
</evidence>
<dbReference type="InterPro" id="IPR001763">
    <property type="entry name" value="Rhodanese-like_dom"/>
</dbReference>
<dbReference type="PANTHER" id="PTHR43855">
    <property type="entry name" value="THIOSULFATE SULFURTRANSFERASE"/>
    <property type="match status" value="1"/>
</dbReference>
<feature type="domain" description="Rhodanese" evidence="2">
    <location>
        <begin position="19"/>
        <end position="130"/>
    </location>
</feature>
<dbReference type="SUPFAM" id="SSF52821">
    <property type="entry name" value="Rhodanese/Cell cycle control phosphatase"/>
    <property type="match status" value="2"/>
</dbReference>
<dbReference type="PROSITE" id="PS50206">
    <property type="entry name" value="RHODANESE_3"/>
    <property type="match status" value="2"/>
</dbReference>
<dbReference type="Pfam" id="PF00581">
    <property type="entry name" value="Rhodanese"/>
    <property type="match status" value="2"/>
</dbReference>
<name>A0A845U7N6_9PROT</name>
<dbReference type="PROSITE" id="PS00380">
    <property type="entry name" value="RHODANESE_1"/>
    <property type="match status" value="1"/>
</dbReference>
<dbReference type="CDD" id="cd01449">
    <property type="entry name" value="TST_Repeat_2"/>
    <property type="match status" value="1"/>
</dbReference>
<proteinExistence type="predicted"/>
<dbReference type="InterPro" id="IPR001307">
    <property type="entry name" value="Thiosulphate_STrfase_CS"/>
</dbReference>
<keyword evidence="1" id="KW-0677">Repeat</keyword>
<dbReference type="Gene3D" id="3.40.250.10">
    <property type="entry name" value="Rhodanese-like domain"/>
    <property type="match status" value="2"/>
</dbReference>
<protein>
    <submittedName>
        <fullName evidence="3">Sulfurtransferase</fullName>
    </submittedName>
</protein>
<dbReference type="SMART" id="SM00450">
    <property type="entry name" value="RHOD"/>
    <property type="match status" value="2"/>
</dbReference>
<feature type="domain" description="Rhodanese" evidence="2">
    <location>
        <begin position="161"/>
        <end position="281"/>
    </location>
</feature>
<gene>
    <name evidence="3" type="ORF">GL267_04085</name>
</gene>
<dbReference type="InterPro" id="IPR036873">
    <property type="entry name" value="Rhodanese-like_dom_sf"/>
</dbReference>
<dbReference type="GO" id="GO:0004792">
    <property type="term" value="F:thiosulfate-cyanide sulfurtransferase activity"/>
    <property type="evidence" value="ECO:0007669"/>
    <property type="project" value="InterPro"/>
</dbReference>
<sequence length="286" mass="32194">MKSESILECVDMAVLLDSHPEDIVLIDTRSPEAYAAGHLPGARNLREVFSYLATTDYDGLESLTSKFSELLGKLGVRANQKIVFYEQQMNDGFGQSCRGWYLMQYLGHPNAAVLHGGYQRWLDEGLPSTLDVPKFTPAENFKVHKNENVMVTKDQMLHALDDKETIILDVRDVSEWIGESSSPYGVDYCPRKGRIPGARWIEWYRFMKPGEYGPVFKDKNELLAELQTVGIDSKSSVIIYCFKGARASNALLAMRSAGIDNVRMYFGSWNEWSRNPALPTEAGHPA</sequence>
<organism evidence="3">
    <name type="scientific">Acidithiobacillus ferrianus</name>
    <dbReference type="NCBI Taxonomy" id="2678518"/>
    <lineage>
        <taxon>Bacteria</taxon>
        <taxon>Pseudomonadati</taxon>
        <taxon>Pseudomonadota</taxon>
        <taxon>Acidithiobacillia</taxon>
        <taxon>Acidithiobacillales</taxon>
        <taxon>Acidithiobacillaceae</taxon>
        <taxon>Acidithiobacillus</taxon>
    </lineage>
</organism>
<reference evidence="3" key="1">
    <citation type="submission" date="2019-11" db="EMBL/GenBank/DDBJ databases">
        <title>Acidithiobacillus ferrianus sp. nov.: a facultatively anaerobic and extremely acidophilic chemolithoautotroph.</title>
        <authorList>
            <person name="Norris P.R."/>
            <person name="Falagan C."/>
            <person name="Moya-Beltran A."/>
            <person name="Castro M."/>
            <person name="Quatrini R."/>
            <person name="Johnson D.B."/>
        </authorList>
    </citation>
    <scope>NUCLEOTIDE SEQUENCE [LARGE SCALE GENOMIC DNA]</scope>
    <source>
        <strain evidence="3">MG</strain>
    </source>
</reference>
<evidence type="ECO:0000256" key="1">
    <source>
        <dbReference type="ARBA" id="ARBA00022737"/>
    </source>
</evidence>
<evidence type="ECO:0000313" key="3">
    <source>
        <dbReference type="EMBL" id="NDU41851.1"/>
    </source>
</evidence>
<dbReference type="RefSeq" id="WP_163096818.1">
    <property type="nucleotide sequence ID" value="NZ_CP127523.1"/>
</dbReference>